<dbReference type="Gene3D" id="3.40.395.10">
    <property type="entry name" value="Adenoviral Proteinase, Chain A"/>
    <property type="match status" value="1"/>
</dbReference>
<sequence length="353" mass="40395">MSTSLETWRRSQHTFLALPENIQGLIRSQHLSVPTGVTTLMPDKELSILDLVAIKFPGVWDATPPPGYQFFTAEKPGVDALLTSLIPPASIIYQLYSQASQQWLDSADSVHLPRTVQHLPIWVPKMWANLHTIAYPKIARWTKALAWLTHEELRQNFHGEVNKTVEQLSVLSWDGNLSTSITPPHFLKDEPVFYLSRRWLNDGHIDQLHSFLETEINLHLPNFAAETIHIFTTVLTRYLFKAFAQKDSYEPTGSTFLAKFGQRLSSKSRIAGIFHVHTNHWISICIDLEVKTFSYGDPALDSSDPFNDDRSRWDMNLVAALQWWIHHHLPEIADNDLDLDVLLTPRQHLAIDT</sequence>
<keyword evidence="6" id="KW-1185">Reference proteome</keyword>
<reference evidence="5 6" key="1">
    <citation type="journal article" date="2020" name="ISME J.">
        <title>Uncovering the hidden diversity of litter-decomposition mechanisms in mushroom-forming fungi.</title>
        <authorList>
            <person name="Floudas D."/>
            <person name="Bentzer J."/>
            <person name="Ahren D."/>
            <person name="Johansson T."/>
            <person name="Persson P."/>
            <person name="Tunlid A."/>
        </authorList>
    </citation>
    <scope>NUCLEOTIDE SEQUENCE [LARGE SCALE GENOMIC DNA]</scope>
    <source>
        <strain evidence="5 6">CBS 101986</strain>
    </source>
</reference>
<dbReference type="GO" id="GO:0006508">
    <property type="term" value="P:proteolysis"/>
    <property type="evidence" value="ECO:0007669"/>
    <property type="project" value="UniProtKB-KW"/>
</dbReference>
<comment type="similarity">
    <text evidence="1">Belongs to the peptidase C48 family.</text>
</comment>
<dbReference type="InterPro" id="IPR003653">
    <property type="entry name" value="Peptidase_C48_C"/>
</dbReference>
<comment type="caution">
    <text evidence="5">The sequence shown here is derived from an EMBL/GenBank/DDBJ whole genome shotgun (WGS) entry which is preliminary data.</text>
</comment>
<dbReference type="InterPro" id="IPR038765">
    <property type="entry name" value="Papain-like_cys_pep_sf"/>
</dbReference>
<keyword evidence="3" id="KW-0378">Hydrolase</keyword>
<evidence type="ECO:0000259" key="4">
    <source>
        <dbReference type="Pfam" id="PF02902"/>
    </source>
</evidence>
<name>A0A8H5AQU7_9AGAR</name>
<accession>A0A8H5AQU7</accession>
<dbReference type="GO" id="GO:0019783">
    <property type="term" value="F:ubiquitin-like protein peptidase activity"/>
    <property type="evidence" value="ECO:0007669"/>
    <property type="project" value="UniProtKB-ARBA"/>
</dbReference>
<evidence type="ECO:0000256" key="3">
    <source>
        <dbReference type="ARBA" id="ARBA00022801"/>
    </source>
</evidence>
<dbReference type="EMBL" id="JAACJJ010000060">
    <property type="protein sequence ID" value="KAF5309225.1"/>
    <property type="molecule type" value="Genomic_DNA"/>
</dbReference>
<gene>
    <name evidence="5" type="ORF">D9619_012730</name>
</gene>
<feature type="domain" description="Ubiquitin-like protease family profile" evidence="4">
    <location>
        <begin position="198"/>
        <end position="304"/>
    </location>
</feature>
<evidence type="ECO:0000313" key="5">
    <source>
        <dbReference type="EMBL" id="KAF5309225.1"/>
    </source>
</evidence>
<dbReference type="Proteomes" id="UP000567179">
    <property type="component" value="Unassembled WGS sequence"/>
</dbReference>
<protein>
    <recommendedName>
        <fullName evidence="4">Ubiquitin-like protease family profile domain-containing protein</fullName>
    </recommendedName>
</protein>
<evidence type="ECO:0000256" key="1">
    <source>
        <dbReference type="ARBA" id="ARBA00005234"/>
    </source>
</evidence>
<dbReference type="Pfam" id="PF02902">
    <property type="entry name" value="Peptidase_C48"/>
    <property type="match status" value="1"/>
</dbReference>
<dbReference type="AlphaFoldDB" id="A0A8H5AQU7"/>
<dbReference type="OrthoDB" id="4951847at2759"/>
<organism evidence="5 6">
    <name type="scientific">Psilocybe cf. subviscida</name>
    <dbReference type="NCBI Taxonomy" id="2480587"/>
    <lineage>
        <taxon>Eukaryota</taxon>
        <taxon>Fungi</taxon>
        <taxon>Dikarya</taxon>
        <taxon>Basidiomycota</taxon>
        <taxon>Agaricomycotina</taxon>
        <taxon>Agaricomycetes</taxon>
        <taxon>Agaricomycetidae</taxon>
        <taxon>Agaricales</taxon>
        <taxon>Agaricineae</taxon>
        <taxon>Strophariaceae</taxon>
        <taxon>Psilocybe</taxon>
    </lineage>
</organism>
<proteinExistence type="inferred from homology"/>
<dbReference type="SUPFAM" id="SSF54001">
    <property type="entry name" value="Cysteine proteinases"/>
    <property type="match status" value="1"/>
</dbReference>
<keyword evidence="2" id="KW-0645">Protease</keyword>
<dbReference type="GO" id="GO:0008234">
    <property type="term" value="F:cysteine-type peptidase activity"/>
    <property type="evidence" value="ECO:0007669"/>
    <property type="project" value="InterPro"/>
</dbReference>
<evidence type="ECO:0000313" key="6">
    <source>
        <dbReference type="Proteomes" id="UP000567179"/>
    </source>
</evidence>
<evidence type="ECO:0000256" key="2">
    <source>
        <dbReference type="ARBA" id="ARBA00022670"/>
    </source>
</evidence>